<evidence type="ECO:0000313" key="6">
    <source>
        <dbReference type="EMBL" id="KAF4738860.1"/>
    </source>
</evidence>
<dbReference type="GO" id="GO:0016020">
    <property type="term" value="C:membrane"/>
    <property type="evidence" value="ECO:0007669"/>
    <property type="project" value="InterPro"/>
</dbReference>
<feature type="non-terminal residue" evidence="6">
    <location>
        <position position="1"/>
    </location>
</feature>
<feature type="region of interest" description="Disordered" evidence="3">
    <location>
        <begin position="438"/>
        <end position="460"/>
    </location>
</feature>
<comment type="caution">
    <text evidence="6">The sequence shown here is derived from an EMBL/GenBank/DDBJ whole genome shotgun (WGS) entry which is preliminary data.</text>
</comment>
<organism evidence="6 7">
    <name type="scientific">Perkinsus olseni</name>
    <name type="common">Perkinsus atlanticus</name>
    <dbReference type="NCBI Taxonomy" id="32597"/>
    <lineage>
        <taxon>Eukaryota</taxon>
        <taxon>Sar</taxon>
        <taxon>Alveolata</taxon>
        <taxon>Perkinsozoa</taxon>
        <taxon>Perkinsea</taxon>
        <taxon>Perkinsida</taxon>
        <taxon>Perkinsidae</taxon>
        <taxon>Perkinsus</taxon>
    </lineage>
</organism>
<dbReference type="EMBL" id="JABANM010010744">
    <property type="protein sequence ID" value="KAF4738860.1"/>
    <property type="molecule type" value="Genomic_DNA"/>
</dbReference>
<dbReference type="InterPro" id="IPR004713">
    <property type="entry name" value="CaH_exchang"/>
</dbReference>
<proteinExistence type="predicted"/>
<keyword evidence="4" id="KW-1133">Transmembrane helix</keyword>
<dbReference type="InterPro" id="IPR018247">
    <property type="entry name" value="EF_Hand_1_Ca_BS"/>
</dbReference>
<dbReference type="Gene3D" id="1.10.238.10">
    <property type="entry name" value="EF-hand"/>
    <property type="match status" value="1"/>
</dbReference>
<keyword evidence="4" id="KW-0812">Transmembrane</keyword>
<reference evidence="6 7" key="1">
    <citation type="submission" date="2020-04" db="EMBL/GenBank/DDBJ databases">
        <title>Perkinsus olseni comparative genomics.</title>
        <authorList>
            <person name="Bogema D.R."/>
        </authorList>
    </citation>
    <scope>NUCLEOTIDE SEQUENCE [LARGE SCALE GENOMIC DNA]</scope>
    <source>
        <strain evidence="6">ATCC PRA-205</strain>
    </source>
</reference>
<dbReference type="CDD" id="cd00051">
    <property type="entry name" value="EFh"/>
    <property type="match status" value="1"/>
</dbReference>
<feature type="domain" description="EF-hand" evidence="5">
    <location>
        <begin position="319"/>
        <end position="354"/>
    </location>
</feature>
<dbReference type="PROSITE" id="PS00018">
    <property type="entry name" value="EF_HAND_1"/>
    <property type="match status" value="2"/>
</dbReference>
<dbReference type="GO" id="GO:0015369">
    <property type="term" value="F:calcium:proton antiporter activity"/>
    <property type="evidence" value="ECO:0007669"/>
    <property type="project" value="TreeGrafter"/>
</dbReference>
<keyword evidence="1" id="KW-0106">Calcium</keyword>
<dbReference type="Pfam" id="PF13499">
    <property type="entry name" value="EF-hand_7"/>
    <property type="match status" value="1"/>
</dbReference>
<evidence type="ECO:0000256" key="4">
    <source>
        <dbReference type="SAM" id="Phobius"/>
    </source>
</evidence>
<evidence type="ECO:0000256" key="2">
    <source>
        <dbReference type="ARBA" id="ARBA00023065"/>
    </source>
</evidence>
<dbReference type="SMART" id="SM00054">
    <property type="entry name" value="EFh"/>
    <property type="match status" value="2"/>
</dbReference>
<protein>
    <recommendedName>
        <fullName evidence="5">EF-hand domain-containing protein</fullName>
    </recommendedName>
</protein>
<dbReference type="AlphaFoldDB" id="A0A7J6T381"/>
<accession>A0A7J6T381</accession>
<keyword evidence="2" id="KW-0406">Ion transport</keyword>
<dbReference type="InterPro" id="IPR002048">
    <property type="entry name" value="EF_hand_dom"/>
</dbReference>
<dbReference type="GO" id="GO:0005509">
    <property type="term" value="F:calcium ion binding"/>
    <property type="evidence" value="ECO:0007669"/>
    <property type="project" value="InterPro"/>
</dbReference>
<feature type="compositionally biased region" description="Acidic residues" evidence="3">
    <location>
        <begin position="441"/>
        <end position="458"/>
    </location>
</feature>
<evidence type="ECO:0000259" key="5">
    <source>
        <dbReference type="PROSITE" id="PS50222"/>
    </source>
</evidence>
<feature type="transmembrane region" description="Helical" evidence="4">
    <location>
        <begin position="55"/>
        <end position="74"/>
    </location>
</feature>
<name>A0A7J6T381_PEROL</name>
<keyword evidence="4" id="KW-0472">Membrane</keyword>
<dbReference type="Proteomes" id="UP000574390">
    <property type="component" value="Unassembled WGS sequence"/>
</dbReference>
<dbReference type="PANTHER" id="PTHR31503">
    <property type="entry name" value="VACUOLAR CALCIUM ION TRANSPORTER"/>
    <property type="match status" value="1"/>
</dbReference>
<feature type="transmembrane region" description="Helical" evidence="4">
    <location>
        <begin position="156"/>
        <end position="173"/>
    </location>
</feature>
<gene>
    <name evidence="6" type="ORF">FOZ62_010544</name>
</gene>
<sequence>MSSSSSEVVAEEGYLFHRSGGFFIPPAECTALQLAFLTLVYGYVLFKASNTISNVVLPVLGAVPDGMMVLFSGLGDDAQQQVSVGVGALAGSTIMLLTIPWFLAILGGRVNVVNGKPTYKQSPYDDTPGWSKLTPHNNLSLTGTGISVGAIVRKNAYFMMCSTLLYLIIQIPASVEGYDDISIHEKSMKEHLWSANGMVICFISFILYLIIQYNDSRKCMVNEDIIVDARVEAIKHGDITLRGAMDGIIITTDTTTTHKNNETSTLDMPLILNHHIPLEHIRQMRKLLGPFFQYYDVNKDHTIDFDEFKMLMRDLHERITFDELRLLFEEADADTSGYIDFDEFVTMMIIYILECREHPDRFNNNNNNHHNTHRRSSSVCNSIDGNAGNGGGYYQFNQNNKNNNEDLRQQLIINNRASASSTTTPSGVHHQHEYHLVPRQDEDDDEDDIPEDLADLSPDEQQSRIKMRAAYLMGIGTLLVLIFSDPAVDVLNEIGARSGINSFYISFVLAPLASNASELVAAYTYAQKKT</sequence>
<dbReference type="PROSITE" id="PS50222">
    <property type="entry name" value="EF_HAND_2"/>
    <property type="match status" value="2"/>
</dbReference>
<evidence type="ECO:0000313" key="7">
    <source>
        <dbReference type="Proteomes" id="UP000574390"/>
    </source>
</evidence>
<evidence type="ECO:0000256" key="3">
    <source>
        <dbReference type="SAM" id="MobiDB-lite"/>
    </source>
</evidence>
<evidence type="ECO:0000256" key="1">
    <source>
        <dbReference type="ARBA" id="ARBA00022837"/>
    </source>
</evidence>
<dbReference type="InterPro" id="IPR011992">
    <property type="entry name" value="EF-hand-dom_pair"/>
</dbReference>
<feature type="transmembrane region" description="Helical" evidence="4">
    <location>
        <begin position="193"/>
        <end position="211"/>
    </location>
</feature>
<dbReference type="PANTHER" id="PTHR31503:SF36">
    <property type="entry name" value="SODIUM_CALCIUM EXCHANGER MEMBRANE REGION DOMAIN-CONTAINING PROTEIN"/>
    <property type="match status" value="1"/>
</dbReference>
<dbReference type="GO" id="GO:0006874">
    <property type="term" value="P:intracellular calcium ion homeostasis"/>
    <property type="evidence" value="ECO:0007669"/>
    <property type="project" value="TreeGrafter"/>
</dbReference>
<feature type="transmembrane region" description="Helical" evidence="4">
    <location>
        <begin position="469"/>
        <end position="488"/>
    </location>
</feature>
<keyword evidence="2" id="KW-0813">Transport</keyword>
<feature type="domain" description="EF-hand" evidence="5">
    <location>
        <begin position="291"/>
        <end position="318"/>
    </location>
</feature>
<feature type="transmembrane region" description="Helical" evidence="4">
    <location>
        <begin position="503"/>
        <end position="526"/>
    </location>
</feature>
<feature type="transmembrane region" description="Helical" evidence="4">
    <location>
        <begin position="86"/>
        <end position="106"/>
    </location>
</feature>
<dbReference type="SUPFAM" id="SSF47473">
    <property type="entry name" value="EF-hand"/>
    <property type="match status" value="1"/>
</dbReference>
<feature type="transmembrane region" description="Helical" evidence="4">
    <location>
        <begin position="20"/>
        <end position="43"/>
    </location>
</feature>